<organism evidence="9">
    <name type="scientific">uncultured microorganism</name>
    <dbReference type="NCBI Taxonomy" id="358574"/>
    <lineage>
        <taxon>unclassified sequences</taxon>
        <taxon>environmental samples</taxon>
    </lineage>
</organism>
<dbReference type="PANTHER" id="PTHR42718">
    <property type="entry name" value="MAJOR FACILITATOR SUPERFAMILY MULTIDRUG TRANSPORTER MFSC"/>
    <property type="match status" value="1"/>
</dbReference>
<feature type="transmembrane region" description="Helical" evidence="7">
    <location>
        <begin position="278"/>
        <end position="296"/>
    </location>
</feature>
<accession>E0X6R0</accession>
<sequence length="571" mass="59395">MSAVPAAAGLGSAATPSSRRRWLILLVLAGSQMLVQLDATIINTALPAIKRAFEMSESQSLWVADAYMVIFGGLLLLAGALGDRFGRRRILIIGMAIFTVASIGIAFSPDANAMIIGRGLQGLGGALVIPQTLSILTAVFPREERGRAIGIWAGAMGFGMAFGPLVGGALVDTIGWAGVFWVPAPIAALAMVGMSVVPESRSMLHTRLDVPGAITSTVAMVSIVFAIIEGIQKGWGDPLIVGSFIVAVVSAVLFIIIERRTEQPLLPMAFFRQRDFTGSMVGMFFIMFALMGVMFYMPQFFQIAQGVSATGSGLRMMPLALMMMVAAPFMARLLPKVGPRFMLFWAPAVHGGGALLILSFILAVDTPYWMIGLTLAFLGIGGAMHMPATTDTAMAAVPVDLAGKASAVNNAGRQLGGTLAIAILGSFAAAVYSSGVQDGLTPLGIAPAAIDTIATGVGAARQVLPTLDPGIVPAVQAILASSFVDAITDTMRFGILFAVIAGVAALVLVPRRTRTAQVVSLDEPFQPNAPIPANSQTLAASNGANGAGLRPLEPAAFATALHRPQKTAVRK</sequence>
<feature type="transmembrane region" description="Helical" evidence="7">
    <location>
        <begin position="149"/>
        <end position="170"/>
    </location>
</feature>
<evidence type="ECO:0000256" key="4">
    <source>
        <dbReference type="ARBA" id="ARBA00022692"/>
    </source>
</evidence>
<proteinExistence type="predicted"/>
<feature type="transmembrane region" description="Helical" evidence="7">
    <location>
        <begin position="208"/>
        <end position="228"/>
    </location>
</feature>
<evidence type="ECO:0000256" key="3">
    <source>
        <dbReference type="ARBA" id="ARBA00022475"/>
    </source>
</evidence>
<feature type="transmembrane region" description="Helical" evidence="7">
    <location>
        <begin position="368"/>
        <end position="386"/>
    </location>
</feature>
<feature type="transmembrane region" description="Helical" evidence="7">
    <location>
        <begin position="491"/>
        <end position="509"/>
    </location>
</feature>
<evidence type="ECO:0000256" key="7">
    <source>
        <dbReference type="SAM" id="Phobius"/>
    </source>
</evidence>
<keyword evidence="4 7" id="KW-0812">Transmembrane</keyword>
<dbReference type="InterPro" id="IPR020846">
    <property type="entry name" value="MFS_dom"/>
</dbReference>
<dbReference type="AlphaFoldDB" id="E0X6R0"/>
<protein>
    <submittedName>
        <fullName evidence="9">Putative integral membrane efflux protein</fullName>
    </submittedName>
</protein>
<dbReference type="GO" id="GO:0005886">
    <property type="term" value="C:plasma membrane"/>
    <property type="evidence" value="ECO:0007669"/>
    <property type="project" value="UniProtKB-SubCell"/>
</dbReference>
<dbReference type="InterPro" id="IPR011701">
    <property type="entry name" value="MFS"/>
</dbReference>
<keyword evidence="6 7" id="KW-0472">Membrane</keyword>
<reference evidence="9" key="1">
    <citation type="submission" date="2009-08" db="EMBL/GenBank/DDBJ databases">
        <title>Screening for novel FADH2-dependent halogenase genes in the metagenomes of marine sponge associated microbial consortia.</title>
        <authorList>
            <person name="Scheuermayer M."/>
            <person name="Fieseler L."/>
            <person name="Bayer K."/>
            <person name="Hentschel U."/>
        </authorList>
    </citation>
    <scope>NUCLEOTIDE SEQUENCE</scope>
</reference>
<dbReference type="InterPro" id="IPR036259">
    <property type="entry name" value="MFS_trans_sf"/>
</dbReference>
<feature type="transmembrane region" description="Helical" evidence="7">
    <location>
        <begin position="240"/>
        <end position="257"/>
    </location>
</feature>
<keyword evidence="5 7" id="KW-1133">Transmembrane helix</keyword>
<dbReference type="Gene3D" id="1.20.1250.20">
    <property type="entry name" value="MFS general substrate transporter like domains"/>
    <property type="match status" value="1"/>
</dbReference>
<evidence type="ECO:0000256" key="6">
    <source>
        <dbReference type="ARBA" id="ARBA00023136"/>
    </source>
</evidence>
<feature type="transmembrane region" description="Helical" evidence="7">
    <location>
        <begin position="22"/>
        <end position="49"/>
    </location>
</feature>
<dbReference type="PROSITE" id="PS50850">
    <property type="entry name" value="MFS"/>
    <property type="match status" value="1"/>
</dbReference>
<evidence type="ECO:0000259" key="8">
    <source>
        <dbReference type="PROSITE" id="PS50850"/>
    </source>
</evidence>
<feature type="transmembrane region" description="Helical" evidence="7">
    <location>
        <begin position="341"/>
        <end position="362"/>
    </location>
</feature>
<dbReference type="CDD" id="cd17321">
    <property type="entry name" value="MFS_MMR_MDR_like"/>
    <property type="match status" value="1"/>
</dbReference>
<feature type="transmembrane region" description="Helical" evidence="7">
    <location>
        <begin position="120"/>
        <end position="140"/>
    </location>
</feature>
<dbReference type="NCBIfam" id="TIGR00711">
    <property type="entry name" value="efflux_EmrB"/>
    <property type="match status" value="1"/>
</dbReference>
<evidence type="ECO:0000313" key="9">
    <source>
        <dbReference type="EMBL" id="ACY25466.1"/>
    </source>
</evidence>
<keyword evidence="3" id="KW-1003">Cell membrane</keyword>
<feature type="transmembrane region" description="Helical" evidence="7">
    <location>
        <begin position="61"/>
        <end position="78"/>
    </location>
</feature>
<keyword evidence="2" id="KW-0813">Transport</keyword>
<dbReference type="GO" id="GO:0022857">
    <property type="term" value="F:transmembrane transporter activity"/>
    <property type="evidence" value="ECO:0007669"/>
    <property type="project" value="InterPro"/>
</dbReference>
<feature type="domain" description="Major facilitator superfamily (MFS) profile" evidence="8">
    <location>
        <begin position="24"/>
        <end position="513"/>
    </location>
</feature>
<name>E0X6R0_9ZZZZ</name>
<dbReference type="PANTHER" id="PTHR42718:SF42">
    <property type="entry name" value="EXPORT PROTEIN"/>
    <property type="match status" value="1"/>
</dbReference>
<feature type="transmembrane region" description="Helical" evidence="7">
    <location>
        <begin position="176"/>
        <end position="196"/>
    </location>
</feature>
<dbReference type="SUPFAM" id="SSF103473">
    <property type="entry name" value="MFS general substrate transporter"/>
    <property type="match status" value="1"/>
</dbReference>
<dbReference type="InterPro" id="IPR004638">
    <property type="entry name" value="EmrB-like"/>
</dbReference>
<feature type="transmembrane region" description="Helical" evidence="7">
    <location>
        <begin position="316"/>
        <end position="334"/>
    </location>
</feature>
<evidence type="ECO:0000256" key="5">
    <source>
        <dbReference type="ARBA" id="ARBA00022989"/>
    </source>
</evidence>
<dbReference type="Pfam" id="PF07690">
    <property type="entry name" value="MFS_1"/>
    <property type="match status" value="1"/>
</dbReference>
<feature type="transmembrane region" description="Helical" evidence="7">
    <location>
        <begin position="90"/>
        <end position="108"/>
    </location>
</feature>
<comment type="subcellular location">
    <subcellularLocation>
        <location evidence="1">Cell membrane</location>
        <topology evidence="1">Multi-pass membrane protein</topology>
    </subcellularLocation>
</comment>
<feature type="transmembrane region" description="Helical" evidence="7">
    <location>
        <begin position="415"/>
        <end position="433"/>
    </location>
</feature>
<evidence type="ECO:0000256" key="2">
    <source>
        <dbReference type="ARBA" id="ARBA00022448"/>
    </source>
</evidence>
<dbReference type="Gene3D" id="1.20.1720.10">
    <property type="entry name" value="Multidrug resistance protein D"/>
    <property type="match status" value="1"/>
</dbReference>
<dbReference type="EMBL" id="GQ844926">
    <property type="protein sequence ID" value="ACY25466.1"/>
    <property type="molecule type" value="Genomic_DNA"/>
</dbReference>
<evidence type="ECO:0000256" key="1">
    <source>
        <dbReference type="ARBA" id="ARBA00004651"/>
    </source>
</evidence>